<dbReference type="GO" id="GO:0005634">
    <property type="term" value="C:nucleus"/>
    <property type="evidence" value="ECO:0007669"/>
    <property type="project" value="UniProtKB-UniRule"/>
</dbReference>
<dbReference type="SUPFAM" id="SSF47095">
    <property type="entry name" value="HMG-box"/>
    <property type="match status" value="1"/>
</dbReference>
<dbReference type="InterPro" id="IPR036910">
    <property type="entry name" value="HMG_box_dom_sf"/>
</dbReference>
<evidence type="ECO:0000256" key="1">
    <source>
        <dbReference type="PROSITE-ProRule" id="PRU00267"/>
    </source>
</evidence>
<dbReference type="CDD" id="cd00084">
    <property type="entry name" value="HMG-box_SF"/>
    <property type="match status" value="1"/>
</dbReference>
<keyword evidence="1" id="KW-0539">Nucleus</keyword>
<evidence type="ECO:0000259" key="3">
    <source>
        <dbReference type="PROSITE" id="PS50118"/>
    </source>
</evidence>
<feature type="DNA-binding region" description="HMG box" evidence="1">
    <location>
        <begin position="42"/>
        <end position="112"/>
    </location>
</feature>
<keyword evidence="5" id="KW-1185">Reference proteome</keyword>
<gene>
    <name evidence="4" type="ORF">X798_06647</name>
</gene>
<sequence length="481" mass="56160">LVLLWVASTWFVRHFDTVTTRSVNWRSVVLEQSYGSTKQMTKKRSANGFMYFAVARRAVYEAENKGVHLTAKKLVERATRDWKIMNENERQKWRTESRQRHDESISIMNKSKTRQLSKLELSLQPKPFSYKLTESKRKLLRQSTYQKLIWREKENTAEMLAEKKFGMLTVRPYCIFESNNNGNELICPPAEICIYVMNLNDGVVDNERILIRHDYPSNHQFYEFSRISENGFSELSQTPNHLNVHHAYFRIASEMKGCWSNLILVPASQYQSLAASLAWIKRKRDIALKRDTASIRTERLICMEDMIAVIGRIFETDVDDSSSWEENISINLHYACDLHATAPIKCPMVIGKSACQHFLDMLRNLTNCNYRTREGCVLEIGGANHLNSVTRPMRFNRVNPFQGIPFRDKKDTHTNKDEPFSLIRLRTPEKMQYVTKWLNLLDVNNPVLENDNIEQGDIQKKNHSTFTENLEKEVYSDTNLL</sequence>
<feature type="signal peptide" evidence="2">
    <location>
        <begin position="1"/>
        <end position="20"/>
    </location>
</feature>
<dbReference type="EMBL" id="KZ270128">
    <property type="protein sequence ID" value="OZC06365.1"/>
    <property type="molecule type" value="Genomic_DNA"/>
</dbReference>
<dbReference type="OrthoDB" id="5791983at2759"/>
<evidence type="ECO:0000256" key="2">
    <source>
        <dbReference type="SAM" id="SignalP"/>
    </source>
</evidence>
<evidence type="ECO:0000313" key="5">
    <source>
        <dbReference type="Proteomes" id="UP000242913"/>
    </source>
</evidence>
<dbReference type="PROSITE" id="PS50118">
    <property type="entry name" value="HMG_BOX_2"/>
    <property type="match status" value="1"/>
</dbReference>
<feature type="chain" id="PRO_5012466707" description="HMG box domain-containing protein" evidence="2">
    <location>
        <begin position="21"/>
        <end position="481"/>
    </location>
</feature>
<dbReference type="Proteomes" id="UP000242913">
    <property type="component" value="Unassembled WGS sequence"/>
</dbReference>
<accession>A0A238BNZ0</accession>
<dbReference type="InterPro" id="IPR009071">
    <property type="entry name" value="HMG_box_dom"/>
</dbReference>
<dbReference type="AlphaFoldDB" id="A0A238BNZ0"/>
<reference evidence="4 5" key="1">
    <citation type="submission" date="2015-12" db="EMBL/GenBank/DDBJ databases">
        <title>Draft genome of the nematode, Onchocerca flexuosa.</title>
        <authorList>
            <person name="Mitreva M."/>
        </authorList>
    </citation>
    <scope>NUCLEOTIDE SEQUENCE [LARGE SCALE GENOMIC DNA]</scope>
    <source>
        <strain evidence="4">Red Deer</strain>
    </source>
</reference>
<keyword evidence="1" id="KW-0238">DNA-binding</keyword>
<organism evidence="4 5">
    <name type="scientific">Onchocerca flexuosa</name>
    <dbReference type="NCBI Taxonomy" id="387005"/>
    <lineage>
        <taxon>Eukaryota</taxon>
        <taxon>Metazoa</taxon>
        <taxon>Ecdysozoa</taxon>
        <taxon>Nematoda</taxon>
        <taxon>Chromadorea</taxon>
        <taxon>Rhabditida</taxon>
        <taxon>Spirurina</taxon>
        <taxon>Spiruromorpha</taxon>
        <taxon>Filarioidea</taxon>
        <taxon>Onchocercidae</taxon>
        <taxon>Onchocerca</taxon>
    </lineage>
</organism>
<keyword evidence="2" id="KW-0732">Signal</keyword>
<name>A0A238BNZ0_9BILA</name>
<dbReference type="GO" id="GO:0003677">
    <property type="term" value="F:DNA binding"/>
    <property type="evidence" value="ECO:0007669"/>
    <property type="project" value="UniProtKB-UniRule"/>
</dbReference>
<proteinExistence type="predicted"/>
<dbReference type="Gene3D" id="1.10.30.10">
    <property type="entry name" value="High mobility group box domain"/>
    <property type="match status" value="1"/>
</dbReference>
<evidence type="ECO:0000313" key="4">
    <source>
        <dbReference type="EMBL" id="OZC06365.1"/>
    </source>
</evidence>
<feature type="domain" description="HMG box" evidence="3">
    <location>
        <begin position="42"/>
        <end position="112"/>
    </location>
</feature>
<protein>
    <recommendedName>
        <fullName evidence="3">HMG box domain-containing protein</fullName>
    </recommendedName>
</protein>
<feature type="non-terminal residue" evidence="4">
    <location>
        <position position="1"/>
    </location>
</feature>